<feature type="binding site" evidence="8">
    <location>
        <begin position="207"/>
        <end position="208"/>
    </location>
    <ligand>
        <name>substrate</name>
    </ligand>
</feature>
<feature type="binding site" evidence="8">
    <location>
        <position position="189"/>
    </location>
    <ligand>
        <name>substrate</name>
    </ligand>
</feature>
<dbReference type="RefSeq" id="WP_121220980.1">
    <property type="nucleotide sequence ID" value="NZ_RBIG01000003.1"/>
</dbReference>
<dbReference type="Gene3D" id="3.10.310.10">
    <property type="entry name" value="Diaminopimelate Epimerase, Chain A, domain 1"/>
    <property type="match status" value="2"/>
</dbReference>
<organism evidence="10 11">
    <name type="scientific">Oceanibaculum indicum</name>
    <dbReference type="NCBI Taxonomy" id="526216"/>
    <lineage>
        <taxon>Bacteria</taxon>
        <taxon>Pseudomonadati</taxon>
        <taxon>Pseudomonadota</taxon>
        <taxon>Alphaproteobacteria</taxon>
        <taxon>Rhodospirillales</taxon>
        <taxon>Oceanibaculaceae</taxon>
        <taxon>Oceanibaculum</taxon>
    </lineage>
</organism>
<evidence type="ECO:0000256" key="3">
    <source>
        <dbReference type="ARBA" id="ARBA00013080"/>
    </source>
</evidence>
<feature type="binding site" evidence="8">
    <location>
        <begin position="217"/>
        <end position="218"/>
    </location>
    <ligand>
        <name>substrate</name>
    </ligand>
</feature>
<dbReference type="HAMAP" id="MF_00197">
    <property type="entry name" value="DAP_epimerase"/>
    <property type="match status" value="1"/>
</dbReference>
<feature type="binding site" evidence="8">
    <location>
        <begin position="76"/>
        <end position="77"/>
    </location>
    <ligand>
        <name>substrate</name>
    </ligand>
</feature>
<evidence type="ECO:0000256" key="4">
    <source>
        <dbReference type="ARBA" id="ARBA00022605"/>
    </source>
</evidence>
<feature type="binding site" evidence="8">
    <location>
        <position position="66"/>
    </location>
    <ligand>
        <name>substrate</name>
    </ligand>
</feature>
<evidence type="ECO:0000256" key="2">
    <source>
        <dbReference type="ARBA" id="ARBA00010219"/>
    </source>
</evidence>
<feature type="site" description="Could be important to modulate the pK values of the two catalytic cysteine residues" evidence="8">
    <location>
        <position position="158"/>
    </location>
</feature>
<comment type="caution">
    <text evidence="10">The sequence shown here is derived from an EMBL/GenBank/DDBJ whole genome shotgun (WGS) entry which is preliminary data.</text>
</comment>
<evidence type="ECO:0000256" key="5">
    <source>
        <dbReference type="ARBA" id="ARBA00023154"/>
    </source>
</evidence>
<proteinExistence type="inferred from homology"/>
<comment type="catalytic activity">
    <reaction evidence="7 8">
        <text>(2S,6S)-2,6-diaminopimelate = meso-2,6-diaminopimelate</text>
        <dbReference type="Rhea" id="RHEA:15393"/>
        <dbReference type="ChEBI" id="CHEBI:57609"/>
        <dbReference type="ChEBI" id="CHEBI:57791"/>
        <dbReference type="EC" id="5.1.1.7"/>
    </reaction>
</comment>
<dbReference type="GO" id="GO:0005829">
    <property type="term" value="C:cytosol"/>
    <property type="evidence" value="ECO:0007669"/>
    <property type="project" value="TreeGrafter"/>
</dbReference>
<feature type="binding site" evidence="8">
    <location>
        <position position="14"/>
    </location>
    <ligand>
        <name>substrate</name>
    </ligand>
</feature>
<keyword evidence="5 8" id="KW-0457">Lysine biosynthesis</keyword>
<dbReference type="GO" id="GO:0009089">
    <property type="term" value="P:lysine biosynthetic process via diaminopimelate"/>
    <property type="evidence" value="ECO:0007669"/>
    <property type="project" value="UniProtKB-UniRule"/>
</dbReference>
<gene>
    <name evidence="8" type="primary">dapF</name>
    <name evidence="10" type="ORF">BCL74_2846</name>
</gene>
<feature type="binding site" evidence="8">
    <location>
        <position position="47"/>
    </location>
    <ligand>
        <name>substrate</name>
    </ligand>
</feature>
<dbReference type="UniPathway" id="UPA00034">
    <property type="reaction ID" value="UER00025"/>
</dbReference>
<comment type="pathway">
    <text evidence="1 8">Amino-acid biosynthesis; L-lysine biosynthesis via DAP pathway; DL-2,6-diaminopimelate from LL-2,6-diaminopimelate: step 1/1.</text>
</comment>
<feature type="active site" description="Proton donor" evidence="8">
    <location>
        <position position="75"/>
    </location>
</feature>
<name>A0A420WBI7_9PROT</name>
<dbReference type="Pfam" id="PF01678">
    <property type="entry name" value="DAP_epimerase"/>
    <property type="match status" value="2"/>
</dbReference>
<evidence type="ECO:0000313" key="10">
    <source>
        <dbReference type="EMBL" id="RKQ68367.1"/>
    </source>
</evidence>
<feature type="active site" evidence="9">
    <location>
        <position position="75"/>
    </location>
</feature>
<dbReference type="Proteomes" id="UP000277424">
    <property type="component" value="Unassembled WGS sequence"/>
</dbReference>
<comment type="subunit">
    <text evidence="8">Homodimer.</text>
</comment>
<dbReference type="NCBIfam" id="TIGR00652">
    <property type="entry name" value="DapF"/>
    <property type="match status" value="1"/>
</dbReference>
<keyword evidence="8" id="KW-0963">Cytoplasm</keyword>
<feature type="binding site" evidence="8">
    <location>
        <position position="156"/>
    </location>
    <ligand>
        <name>substrate</name>
    </ligand>
</feature>
<reference evidence="10 11" key="1">
    <citation type="submission" date="2018-10" db="EMBL/GenBank/DDBJ databases">
        <title>Comparative analysis of microorganisms from saline springs in Andes Mountain Range, Colombia.</title>
        <authorList>
            <person name="Rubin E."/>
        </authorList>
    </citation>
    <scope>NUCLEOTIDE SEQUENCE [LARGE SCALE GENOMIC DNA]</scope>
    <source>
        <strain evidence="10 11">USBA 36</strain>
    </source>
</reference>
<dbReference type="InterPro" id="IPR001653">
    <property type="entry name" value="DAP_epimerase_DapF"/>
</dbReference>
<evidence type="ECO:0000256" key="1">
    <source>
        <dbReference type="ARBA" id="ARBA00005196"/>
    </source>
</evidence>
<dbReference type="PANTHER" id="PTHR31689:SF0">
    <property type="entry name" value="DIAMINOPIMELATE EPIMERASE"/>
    <property type="match status" value="1"/>
</dbReference>
<protein>
    <recommendedName>
        <fullName evidence="3 8">Diaminopimelate epimerase</fullName>
        <shortName evidence="8">DAP epimerase</shortName>
        <ecNumber evidence="3 8">5.1.1.7</ecNumber>
    </recommendedName>
    <alternativeName>
        <fullName evidence="8">PLP-independent amino acid racemase</fullName>
    </alternativeName>
</protein>
<evidence type="ECO:0000256" key="8">
    <source>
        <dbReference type="HAMAP-Rule" id="MF_00197"/>
    </source>
</evidence>
<dbReference type="PANTHER" id="PTHR31689">
    <property type="entry name" value="DIAMINOPIMELATE EPIMERASE, CHLOROPLASTIC"/>
    <property type="match status" value="1"/>
</dbReference>
<dbReference type="PROSITE" id="PS01326">
    <property type="entry name" value="DAP_EPIMERASE"/>
    <property type="match status" value="1"/>
</dbReference>
<evidence type="ECO:0000313" key="11">
    <source>
        <dbReference type="Proteomes" id="UP000277424"/>
    </source>
</evidence>
<evidence type="ECO:0000256" key="7">
    <source>
        <dbReference type="ARBA" id="ARBA00051712"/>
    </source>
</evidence>
<dbReference type="OrthoDB" id="9805408at2"/>
<feature type="active site" description="Proton acceptor" evidence="8">
    <location>
        <position position="216"/>
    </location>
</feature>
<dbReference type="SUPFAM" id="SSF54506">
    <property type="entry name" value="Diaminopimelate epimerase-like"/>
    <property type="match status" value="2"/>
</dbReference>
<evidence type="ECO:0000256" key="6">
    <source>
        <dbReference type="ARBA" id="ARBA00023235"/>
    </source>
</evidence>
<dbReference type="GO" id="GO:0008837">
    <property type="term" value="F:diaminopimelate epimerase activity"/>
    <property type="evidence" value="ECO:0007669"/>
    <property type="project" value="UniProtKB-UniRule"/>
</dbReference>
<feature type="site" description="Could be important to modulate the pK values of the two catalytic cysteine residues" evidence="8">
    <location>
        <position position="207"/>
    </location>
</feature>
<evidence type="ECO:0000256" key="9">
    <source>
        <dbReference type="PROSITE-ProRule" id="PRU10125"/>
    </source>
</evidence>
<keyword evidence="6 8" id="KW-0413">Isomerase</keyword>
<comment type="subcellular location">
    <subcellularLocation>
        <location evidence="8">Cytoplasm</location>
    </subcellularLocation>
</comment>
<comment type="similarity">
    <text evidence="2 8">Belongs to the diaminopimelate epimerase family.</text>
</comment>
<dbReference type="EC" id="5.1.1.7" evidence="3 8"/>
<sequence>MEKLPFIKMHGLGNDFVVLDGRAAPIALSEAQIRAIADRRTGVGFDQMIVIEPPKNGADAFMRILNADGGEVEACGNATRCVASWLSEEADRPALSIETVVGTLLTNVNADGTVTVDMGEARLGWDEIPLAREIDTLKVAAGVAPLLEATCVNVGNPHAVYFVEDAEAIPMAEIGPRIEHDPMFPQRINVEAVQILSPTRMRMRVWERGVGITRACGTGACASLVAAVRRGLSERKADVILDGGTLTIEWTEAGRVLMTGPVAISYRGELEPAVIESANGSGR</sequence>
<dbReference type="InterPro" id="IPR018510">
    <property type="entry name" value="DAP_epimerase_AS"/>
</dbReference>
<accession>A0A420WBI7</accession>
<comment type="function">
    <text evidence="8">Catalyzes the stereoinversion of LL-2,6-diaminopimelate (L,L-DAP) to meso-diaminopimelate (meso-DAP), a precursor of L-lysine and an essential component of the bacterial peptidoglycan.</text>
</comment>
<dbReference type="AlphaFoldDB" id="A0A420WBI7"/>
<dbReference type="EMBL" id="RBIG01000003">
    <property type="protein sequence ID" value="RKQ68367.1"/>
    <property type="molecule type" value="Genomic_DNA"/>
</dbReference>
<keyword evidence="4 8" id="KW-0028">Amino-acid biosynthesis</keyword>